<dbReference type="AlphaFoldDB" id="A0A9P5NJ95"/>
<keyword evidence="1" id="KW-0472">Membrane</keyword>
<dbReference type="Pfam" id="PF20151">
    <property type="entry name" value="DUF6533"/>
    <property type="match status" value="1"/>
</dbReference>
<keyword evidence="4" id="KW-1185">Reference proteome</keyword>
<dbReference type="EMBL" id="JADNYJ010000084">
    <property type="protein sequence ID" value="KAF8888459.1"/>
    <property type="molecule type" value="Genomic_DNA"/>
</dbReference>
<comment type="caution">
    <text evidence="3">The sequence shown here is derived from an EMBL/GenBank/DDBJ whole genome shotgun (WGS) entry which is preliminary data.</text>
</comment>
<feature type="domain" description="DUF6533" evidence="2">
    <location>
        <begin position="19"/>
        <end position="66"/>
    </location>
</feature>
<proteinExistence type="predicted"/>
<organism evidence="3 4">
    <name type="scientific">Gymnopilus junonius</name>
    <name type="common">Spectacular rustgill mushroom</name>
    <name type="synonym">Gymnopilus spectabilis subsp. junonius</name>
    <dbReference type="NCBI Taxonomy" id="109634"/>
    <lineage>
        <taxon>Eukaryota</taxon>
        <taxon>Fungi</taxon>
        <taxon>Dikarya</taxon>
        <taxon>Basidiomycota</taxon>
        <taxon>Agaricomycotina</taxon>
        <taxon>Agaricomycetes</taxon>
        <taxon>Agaricomycetidae</taxon>
        <taxon>Agaricales</taxon>
        <taxon>Agaricineae</taxon>
        <taxon>Hymenogastraceae</taxon>
        <taxon>Gymnopilus</taxon>
    </lineage>
</organism>
<feature type="transmembrane region" description="Helical" evidence="1">
    <location>
        <begin position="14"/>
        <end position="33"/>
    </location>
</feature>
<feature type="transmembrane region" description="Helical" evidence="1">
    <location>
        <begin position="97"/>
        <end position="118"/>
    </location>
</feature>
<accession>A0A9P5NJ95</accession>
<protein>
    <recommendedName>
        <fullName evidence="2">DUF6533 domain-containing protein</fullName>
    </recommendedName>
</protein>
<evidence type="ECO:0000313" key="3">
    <source>
        <dbReference type="EMBL" id="KAF8888459.1"/>
    </source>
</evidence>
<gene>
    <name evidence="3" type="ORF">CPB84DRAFT_1786110</name>
</gene>
<feature type="transmembrane region" description="Helical" evidence="1">
    <location>
        <begin position="54"/>
        <end position="77"/>
    </location>
</feature>
<keyword evidence="1" id="KW-1133">Transmembrane helix</keyword>
<keyword evidence="1" id="KW-0812">Transmembrane</keyword>
<feature type="transmembrane region" description="Helical" evidence="1">
    <location>
        <begin position="125"/>
        <end position="144"/>
    </location>
</feature>
<reference evidence="3" key="1">
    <citation type="submission" date="2020-11" db="EMBL/GenBank/DDBJ databases">
        <authorList>
            <consortium name="DOE Joint Genome Institute"/>
            <person name="Ahrendt S."/>
            <person name="Riley R."/>
            <person name="Andreopoulos W."/>
            <person name="LaButti K."/>
            <person name="Pangilinan J."/>
            <person name="Ruiz-duenas F.J."/>
            <person name="Barrasa J.M."/>
            <person name="Sanchez-Garcia M."/>
            <person name="Camarero S."/>
            <person name="Miyauchi S."/>
            <person name="Serrano A."/>
            <person name="Linde D."/>
            <person name="Babiker R."/>
            <person name="Drula E."/>
            <person name="Ayuso-Fernandez I."/>
            <person name="Pacheco R."/>
            <person name="Padilla G."/>
            <person name="Ferreira P."/>
            <person name="Barriuso J."/>
            <person name="Kellner H."/>
            <person name="Castanera R."/>
            <person name="Alfaro M."/>
            <person name="Ramirez L."/>
            <person name="Pisabarro A.G."/>
            <person name="Kuo A."/>
            <person name="Tritt A."/>
            <person name="Lipzen A."/>
            <person name="He G."/>
            <person name="Yan M."/>
            <person name="Ng V."/>
            <person name="Cullen D."/>
            <person name="Martin F."/>
            <person name="Rosso M.-N."/>
            <person name="Henrissat B."/>
            <person name="Hibbett D."/>
            <person name="Martinez A.T."/>
            <person name="Grigoriev I.V."/>
        </authorList>
    </citation>
    <scope>NUCLEOTIDE SEQUENCE</scope>
    <source>
        <strain evidence="3">AH 44721</strain>
    </source>
</reference>
<evidence type="ECO:0000256" key="1">
    <source>
        <dbReference type="SAM" id="Phobius"/>
    </source>
</evidence>
<evidence type="ECO:0000313" key="4">
    <source>
        <dbReference type="Proteomes" id="UP000724874"/>
    </source>
</evidence>
<sequence length="172" mass="19260">MAQDEFDPILQTQALINEYFQLAALVILYYDYILTLKDEIERYWSSRTKLNLGFALFVLNRYLSILGNIPILLLSFWTWPGSNRLQVCVGMSQYQEYLIAAVHLVVDFIAIVRTYAIYSSSRRILGILIAAGAALLGYGVHAIVGHQQTPYTLSDLPAVGCLLPTTPDLSPS</sequence>
<evidence type="ECO:0000259" key="2">
    <source>
        <dbReference type="Pfam" id="PF20151"/>
    </source>
</evidence>
<dbReference type="Proteomes" id="UP000724874">
    <property type="component" value="Unassembled WGS sequence"/>
</dbReference>
<dbReference type="OrthoDB" id="2745134at2759"/>
<dbReference type="InterPro" id="IPR045340">
    <property type="entry name" value="DUF6533"/>
</dbReference>
<name>A0A9P5NJ95_GYMJU</name>